<evidence type="ECO:0000313" key="3">
    <source>
        <dbReference type="Proteomes" id="UP000324705"/>
    </source>
</evidence>
<organism evidence="2 3">
    <name type="scientific">Triticum turgidum subsp. durum</name>
    <name type="common">Durum wheat</name>
    <name type="synonym">Triticum durum</name>
    <dbReference type="NCBI Taxonomy" id="4567"/>
    <lineage>
        <taxon>Eukaryota</taxon>
        <taxon>Viridiplantae</taxon>
        <taxon>Streptophyta</taxon>
        <taxon>Embryophyta</taxon>
        <taxon>Tracheophyta</taxon>
        <taxon>Spermatophyta</taxon>
        <taxon>Magnoliopsida</taxon>
        <taxon>Liliopsida</taxon>
        <taxon>Poales</taxon>
        <taxon>Poaceae</taxon>
        <taxon>BOP clade</taxon>
        <taxon>Pooideae</taxon>
        <taxon>Triticodae</taxon>
        <taxon>Triticeae</taxon>
        <taxon>Triticinae</taxon>
        <taxon>Triticum</taxon>
    </lineage>
</organism>
<evidence type="ECO:0000256" key="1">
    <source>
        <dbReference type="SAM" id="MobiDB-lite"/>
    </source>
</evidence>
<evidence type="ECO:0008006" key="4">
    <source>
        <dbReference type="Google" id="ProtNLM"/>
    </source>
</evidence>
<proteinExistence type="predicted"/>
<evidence type="ECO:0000313" key="2">
    <source>
        <dbReference type="EMBL" id="VAI62772.1"/>
    </source>
</evidence>
<gene>
    <name evidence="2" type="ORF">TRITD_6Bv1G215880</name>
</gene>
<accession>A0A9R0YYF7</accession>
<keyword evidence="3" id="KW-1185">Reference proteome</keyword>
<dbReference type="OMA" id="NGFRMED"/>
<name>A0A9R0YYF7_TRITD</name>
<dbReference type="Proteomes" id="UP000324705">
    <property type="component" value="Chromosome 6B"/>
</dbReference>
<feature type="region of interest" description="Disordered" evidence="1">
    <location>
        <begin position="273"/>
        <end position="300"/>
    </location>
</feature>
<dbReference type="Gramene" id="TRITD6Bv1G215880.1">
    <property type="protein sequence ID" value="TRITD6Bv1G215880.1"/>
    <property type="gene ID" value="TRITD6Bv1G215880"/>
</dbReference>
<sequence>MFLLVVSHNQRYRTLQPILRRSTEVISRYFKAVFYAIGVLRDEMIRPPSNHCHHKIQESTRFNPYFKDCVGAIDGTHVLARVPKSISATFRGRKVGTTQNVMATVDFDLKFTYVLAEVAGRGAKADKGFKEVEKLKVAKRISSFVGYDVSITQVHNHIHKWRNRWTRLVYLKGLSGALWDDDKKMVVLEEQHYLGHTQDHPTDAELLNYPLENYDYVELCFANKHATGKYAMGPGVPLGTPNVVEDKDKPNVMEGEGTTDEVLQHLPGSNFVLPTASATQDPSPTSNKKRKRASGLTEEDSIQCSNMTDAMREIASAINNTCHADTHPDLYNVVMDLLVFDQDERLAVLDYLTEHKA</sequence>
<feature type="compositionally biased region" description="Polar residues" evidence="1">
    <location>
        <begin position="276"/>
        <end position="286"/>
    </location>
</feature>
<protein>
    <recommendedName>
        <fullName evidence="4">Myb/SANT-like domain-containing protein</fullName>
    </recommendedName>
</protein>
<dbReference type="AlphaFoldDB" id="A0A9R0YYF7"/>
<dbReference type="PANTHER" id="PTHR47127">
    <property type="entry name" value="10A19I.15"/>
    <property type="match status" value="1"/>
</dbReference>
<reference evidence="2 3" key="1">
    <citation type="submission" date="2017-09" db="EMBL/GenBank/DDBJ databases">
        <authorList>
            <consortium name="International Durum Wheat Genome Sequencing Consortium (IDWGSC)"/>
            <person name="Milanesi L."/>
        </authorList>
    </citation>
    <scope>NUCLEOTIDE SEQUENCE [LARGE SCALE GENOMIC DNA]</scope>
    <source>
        <strain evidence="3">cv. Svevo</strain>
    </source>
</reference>
<dbReference type="EMBL" id="LT934122">
    <property type="protein sequence ID" value="VAI62772.1"/>
    <property type="molecule type" value="Genomic_DNA"/>
</dbReference>